<comment type="cofactor">
    <cofactor evidence="6">
        <name>[4Fe-4S] cluster</name>
        <dbReference type="ChEBI" id="CHEBI:49883"/>
    </cofactor>
    <text evidence="6">Binds 2 [4Fe-4S] clusters.</text>
</comment>
<keyword evidence="3" id="KW-0677">Repeat</keyword>
<comment type="caution">
    <text evidence="8">The sequence shown here is derived from an EMBL/GenBank/DDBJ whole genome shotgun (WGS) entry which is preliminary data.</text>
</comment>
<evidence type="ECO:0000256" key="3">
    <source>
        <dbReference type="ARBA" id="ARBA00022737"/>
    </source>
</evidence>
<evidence type="ECO:0000256" key="1">
    <source>
        <dbReference type="ARBA" id="ARBA00022485"/>
    </source>
</evidence>
<dbReference type="EMBL" id="JANPWE010000006">
    <property type="protein sequence ID" value="MCR6546217.1"/>
    <property type="molecule type" value="Genomic_DNA"/>
</dbReference>
<dbReference type="Gene3D" id="1.10.1060.10">
    <property type="entry name" value="Alpha-helical ferredoxin"/>
    <property type="match status" value="1"/>
</dbReference>
<accession>A0ABT1Y5Q4</accession>
<sequence>MIKPKGEKLLNEIKEIVSQCDRCGTCLPVCPLFGVKDIEKVSARGKNNIARALVEGGIEADGQVSDTVNMCLLCGTCVSNCPNKVKTDEVMMNMRQYFADKKGGPGFKYKIIGKILKDRTAIKMSAGSLGLIKKVKLNRFVPYGMAPHKVTRDDYLKHFGGPAALKGSALTRETTLDKDTKIAYFRGCGMEMLFPEAAADTIRILNTLTKVQLIDNVCCGLPHISHGLQNDFFELAKKNIQLFENADVVVSDCASCSSTLKHIAAYFADDPKWREAAENFSKKIMSLSEFLVKVGYKPEHHLDVKITFHEPCHLGRGQGVKKQPRELLKSAGNYIEMNEADVCCGGSGTFHTDYPEIANAVLDKKRLNIEASQAQIVVTECPICLIQLNKAAQKGGNKFQAMHISQVI</sequence>
<dbReference type="SUPFAM" id="SSF46548">
    <property type="entry name" value="alpha-helical ferredoxin"/>
    <property type="match status" value="1"/>
</dbReference>
<dbReference type="InterPro" id="IPR004017">
    <property type="entry name" value="Cys_rich_dom"/>
</dbReference>
<keyword evidence="6" id="KW-0249">Electron transport</keyword>
<evidence type="ECO:0000313" key="8">
    <source>
        <dbReference type="EMBL" id="MCR6546217.1"/>
    </source>
</evidence>
<keyword evidence="4 6" id="KW-0408">Iron</keyword>
<dbReference type="EC" id="1.1.99.14" evidence="6"/>
<organism evidence="8 9">
    <name type="scientific">Dehalobacterium formicoaceticum</name>
    <dbReference type="NCBI Taxonomy" id="51515"/>
    <lineage>
        <taxon>Bacteria</taxon>
        <taxon>Bacillati</taxon>
        <taxon>Bacillota</taxon>
        <taxon>Clostridia</taxon>
        <taxon>Eubacteriales</taxon>
        <taxon>Peptococcaceae</taxon>
        <taxon>Dehalobacterium</taxon>
    </lineage>
</organism>
<keyword evidence="1 6" id="KW-0004">4Fe-4S</keyword>
<evidence type="ECO:0000256" key="5">
    <source>
        <dbReference type="ARBA" id="ARBA00023014"/>
    </source>
</evidence>
<dbReference type="Proteomes" id="UP001524944">
    <property type="component" value="Unassembled WGS sequence"/>
</dbReference>
<evidence type="ECO:0000259" key="7">
    <source>
        <dbReference type="PROSITE" id="PS51379"/>
    </source>
</evidence>
<dbReference type="PANTHER" id="PTHR32479:SF20">
    <property type="entry name" value="GLYCOLATE OXIDASE IRON-SULFUR SUBUNIT"/>
    <property type="match status" value="1"/>
</dbReference>
<dbReference type="InterPro" id="IPR017896">
    <property type="entry name" value="4Fe4S_Fe-S-bd"/>
</dbReference>
<dbReference type="PANTHER" id="PTHR32479">
    <property type="entry name" value="GLYCOLATE OXIDASE IRON-SULFUR SUBUNIT"/>
    <property type="match status" value="1"/>
</dbReference>
<keyword evidence="2 6" id="KW-0479">Metal-binding</keyword>
<comment type="function">
    <text evidence="6">Component of a complex that catalyzes the oxidation of glycolate to glyoxylate.</text>
</comment>
<dbReference type="InterPro" id="IPR009051">
    <property type="entry name" value="Helical_ferredxn"/>
</dbReference>
<evidence type="ECO:0000313" key="9">
    <source>
        <dbReference type="Proteomes" id="UP001524944"/>
    </source>
</evidence>
<reference evidence="8 9" key="1">
    <citation type="submission" date="2022-08" db="EMBL/GenBank/DDBJ databases">
        <title>Proteogenomics of the novel Dehalobacterium formicoaceticum strain EZ94 highlights a key role of methyltransferases during anaerobic dichloromethane degradation.</title>
        <authorList>
            <person name="Wasmund K."/>
        </authorList>
    </citation>
    <scope>NUCLEOTIDE SEQUENCE [LARGE SCALE GENOMIC DNA]</scope>
    <source>
        <strain evidence="8 9">EZ94</strain>
    </source>
</reference>
<comment type="catalytic activity">
    <reaction evidence="6">
        <text>(R)-lactate + A = pyruvate + AH2</text>
        <dbReference type="Rhea" id="RHEA:15089"/>
        <dbReference type="ChEBI" id="CHEBI:13193"/>
        <dbReference type="ChEBI" id="CHEBI:15361"/>
        <dbReference type="ChEBI" id="CHEBI:16004"/>
        <dbReference type="ChEBI" id="CHEBI:17499"/>
    </reaction>
</comment>
<keyword evidence="9" id="KW-1185">Reference proteome</keyword>
<comment type="catalytic activity">
    <reaction evidence="6">
        <text>glycolate + A = glyoxylate + AH2</text>
        <dbReference type="Rhea" id="RHEA:21264"/>
        <dbReference type="ChEBI" id="CHEBI:13193"/>
        <dbReference type="ChEBI" id="CHEBI:17499"/>
        <dbReference type="ChEBI" id="CHEBI:29805"/>
        <dbReference type="ChEBI" id="CHEBI:36655"/>
        <dbReference type="EC" id="1.1.99.14"/>
    </reaction>
</comment>
<evidence type="ECO:0000256" key="4">
    <source>
        <dbReference type="ARBA" id="ARBA00023004"/>
    </source>
</evidence>
<protein>
    <recommendedName>
        <fullName evidence="6">Glycolate oxidase iron-sulfur subunit</fullName>
        <ecNumber evidence="6">1.1.99.14</ecNumber>
    </recommendedName>
</protein>
<evidence type="ECO:0000256" key="2">
    <source>
        <dbReference type="ARBA" id="ARBA00022723"/>
    </source>
</evidence>
<proteinExistence type="predicted"/>
<dbReference type="Pfam" id="PF02754">
    <property type="entry name" value="CCG"/>
    <property type="match status" value="2"/>
</dbReference>
<feature type="domain" description="4Fe-4S ferredoxin-type" evidence="7">
    <location>
        <begin position="61"/>
        <end position="90"/>
    </location>
</feature>
<dbReference type="PROSITE" id="PS00198">
    <property type="entry name" value="4FE4S_FER_1"/>
    <property type="match status" value="1"/>
</dbReference>
<dbReference type="InterPro" id="IPR017900">
    <property type="entry name" value="4Fe4S_Fe_S_CS"/>
</dbReference>
<feature type="domain" description="4Fe-4S ferredoxin-type" evidence="7">
    <location>
        <begin position="11"/>
        <end position="41"/>
    </location>
</feature>
<dbReference type="PIRSF" id="PIRSF000139">
    <property type="entry name" value="Glc_ox_4Fe-4S"/>
    <property type="match status" value="1"/>
</dbReference>
<dbReference type="PROSITE" id="PS51379">
    <property type="entry name" value="4FE4S_FER_2"/>
    <property type="match status" value="2"/>
</dbReference>
<evidence type="ECO:0000256" key="6">
    <source>
        <dbReference type="PIRNR" id="PIRNR000139"/>
    </source>
</evidence>
<dbReference type="Pfam" id="PF13183">
    <property type="entry name" value="Fer4_8"/>
    <property type="match status" value="1"/>
</dbReference>
<keyword evidence="5 6" id="KW-0411">Iron-sulfur</keyword>
<name>A0ABT1Y5Q4_9FIRM</name>
<keyword evidence="6" id="KW-0813">Transport</keyword>
<dbReference type="RefSeq" id="WP_257913727.1">
    <property type="nucleotide sequence ID" value="NZ_JANPWE010000006.1"/>
</dbReference>
<gene>
    <name evidence="8" type="ORF">NVS47_11965</name>
</gene>
<dbReference type="InterPro" id="IPR012257">
    <property type="entry name" value="Glc_ox_4Fe-4S"/>
</dbReference>